<comment type="catalytic activity">
    <reaction evidence="9">
        <text>a 2'-deoxyribonucleoside 5'-diphosphate + [thioredoxin]-disulfide + H2O = a ribonucleoside 5'-diphosphate + [thioredoxin]-dithiol</text>
        <dbReference type="Rhea" id="RHEA:23252"/>
        <dbReference type="Rhea" id="RHEA-COMP:10698"/>
        <dbReference type="Rhea" id="RHEA-COMP:10700"/>
        <dbReference type="ChEBI" id="CHEBI:15377"/>
        <dbReference type="ChEBI" id="CHEBI:29950"/>
        <dbReference type="ChEBI" id="CHEBI:50058"/>
        <dbReference type="ChEBI" id="CHEBI:57930"/>
        <dbReference type="ChEBI" id="CHEBI:73316"/>
        <dbReference type="EC" id="1.17.4.1"/>
    </reaction>
</comment>
<dbReference type="InterPro" id="IPR050862">
    <property type="entry name" value="RdRp_reductase_class-2"/>
</dbReference>
<evidence type="ECO:0000256" key="1">
    <source>
        <dbReference type="ARBA" id="ARBA00001922"/>
    </source>
</evidence>
<comment type="cofactor">
    <cofactor evidence="1">
        <name>adenosylcob(III)alamin</name>
        <dbReference type="ChEBI" id="CHEBI:18408"/>
    </cofactor>
</comment>
<dbReference type="GO" id="GO:0004748">
    <property type="term" value="F:ribonucleoside-diphosphate reductase activity, thioredoxin disulfide as acceptor"/>
    <property type="evidence" value="ECO:0007669"/>
    <property type="project" value="UniProtKB-EC"/>
</dbReference>
<dbReference type="InterPro" id="IPR000788">
    <property type="entry name" value="RNR_lg_C"/>
</dbReference>
<dbReference type="InterPro" id="IPR008926">
    <property type="entry name" value="RNR_R1-su_N"/>
</dbReference>
<dbReference type="GO" id="GO:0009263">
    <property type="term" value="P:deoxyribonucleotide biosynthetic process"/>
    <property type="evidence" value="ECO:0007669"/>
    <property type="project" value="InterPro"/>
</dbReference>
<dbReference type="InterPro" id="IPR013344">
    <property type="entry name" value="RNR_NrdJ/NrdZ"/>
</dbReference>
<dbReference type="PANTHER" id="PTHR43371:SF1">
    <property type="entry name" value="RIBONUCLEOSIDE-DIPHOSPHATE REDUCTASE"/>
    <property type="match status" value="1"/>
</dbReference>
<dbReference type="PANTHER" id="PTHR43371">
    <property type="entry name" value="VITAMIN B12-DEPENDENT RIBONUCLEOTIDE REDUCTASE"/>
    <property type="match status" value="1"/>
</dbReference>
<evidence type="ECO:0000259" key="11">
    <source>
        <dbReference type="Pfam" id="PF02867"/>
    </source>
</evidence>
<dbReference type="GO" id="GO:0005524">
    <property type="term" value="F:ATP binding"/>
    <property type="evidence" value="ECO:0007669"/>
    <property type="project" value="InterPro"/>
</dbReference>
<dbReference type="Gene3D" id="3.20.70.20">
    <property type="match status" value="1"/>
</dbReference>
<comment type="caution">
    <text evidence="12">The sequence shown here is derived from an EMBL/GenBank/DDBJ whole genome shotgun (WGS) entry which is preliminary data.</text>
</comment>
<accession>A0A0F9T5V3</accession>
<dbReference type="CDD" id="cd02888">
    <property type="entry name" value="RNR_II_dimer"/>
    <property type="match status" value="1"/>
</dbReference>
<evidence type="ECO:0000256" key="4">
    <source>
        <dbReference type="ARBA" id="ARBA00022628"/>
    </source>
</evidence>
<proteinExistence type="inferred from homology"/>
<dbReference type="Pfam" id="PF02867">
    <property type="entry name" value="Ribonuc_red_lgC"/>
    <property type="match status" value="2"/>
</dbReference>
<evidence type="ECO:0000256" key="7">
    <source>
        <dbReference type="ARBA" id="ARBA00023157"/>
    </source>
</evidence>
<feature type="domain" description="Ribonucleotide reductase large subunit C-terminal" evidence="11">
    <location>
        <begin position="134"/>
        <end position="451"/>
    </location>
</feature>
<evidence type="ECO:0000256" key="3">
    <source>
        <dbReference type="ARBA" id="ARBA00012274"/>
    </source>
</evidence>
<keyword evidence="4" id="KW-0846">Cobalamin</keyword>
<evidence type="ECO:0000256" key="5">
    <source>
        <dbReference type="ARBA" id="ARBA00022741"/>
    </source>
</evidence>
<keyword evidence="6" id="KW-0560">Oxidoreductase</keyword>
<keyword evidence="5" id="KW-0547">Nucleotide-binding</keyword>
<keyword evidence="7" id="KW-1015">Disulfide bond</keyword>
<feature type="domain" description="Ribonucleotide reductase large subunit C-terminal" evidence="11">
    <location>
        <begin position="461"/>
        <end position="582"/>
    </location>
</feature>
<protein>
    <recommendedName>
        <fullName evidence="3">ribonucleoside-diphosphate reductase</fullName>
        <ecNumber evidence="3">1.17.4.1</ecNumber>
    </recommendedName>
</protein>
<dbReference type="GO" id="GO:0031419">
    <property type="term" value="F:cobalamin binding"/>
    <property type="evidence" value="ECO:0007669"/>
    <property type="project" value="UniProtKB-KW"/>
</dbReference>
<dbReference type="AlphaFoldDB" id="A0A0F9T5V3"/>
<sequence>MTLKTKTVSIFDLSIDDTLKMFKSLYHQATYDFNEVLEWEDYKIPNLTYEYIHVMLDEDHALRNYYEHVVQPLLEERYLHKNEETEIHMFKRIAKEIASNSVEEELFYYLLRLRLFMPSSPTLMNAGREKGTLSSCFVIIPDDDMGSIASYWKNMALVQKYGGGVGTDWSAIRPEGEVVGGTNGIASGFAPFLEVANSINTAIKQGSARSGANASTMRYDHPDIMKFIDFKRDDPAKFGFFNLSVTFDDKGFMRCWNDEEIELVHMGKVYKSIKGKSILERMAENAWLTGDPSPYFLDRTNNGEWRDLVKGESDPFGFAYGDRLSHNPCGEQNLPNNGVCNLGSVNLLTMINPITNDFSWELLEAVSKIATVFLDRVIDRNWFPNWRIDRQSKHLRNIGLGFMGLADVFYMKEWDYNSEEAVSFAATTAKILTESSKEQSLKMGQELGVAPVLQGTDKPQYRNTDFTCIAPTGSISLLSFVNNGIEPFFGLGYKKLIYPKGTKSESKYINVQPPVFMLFDRRVPRTSHSFTAEEHLAVLEVVGRNVTNAVSKTVNLPNGAKKEEILNLYKTAFDQGIKSITVFRDGCREDLALVLTDEFDVDKCCAIPSHIFMDGCMTCQNCNWAACST</sequence>
<dbReference type="EC" id="1.17.4.1" evidence="3"/>
<evidence type="ECO:0000256" key="8">
    <source>
        <dbReference type="ARBA" id="ARBA00023285"/>
    </source>
</evidence>
<evidence type="ECO:0000256" key="9">
    <source>
        <dbReference type="ARBA" id="ARBA00047754"/>
    </source>
</evidence>
<dbReference type="Pfam" id="PF00317">
    <property type="entry name" value="Ribonuc_red_lgN"/>
    <property type="match status" value="1"/>
</dbReference>
<evidence type="ECO:0000313" key="12">
    <source>
        <dbReference type="EMBL" id="KKN76620.1"/>
    </source>
</evidence>
<feature type="domain" description="Ribonucleotide reductase large subunit N-terminal" evidence="10">
    <location>
        <begin position="73"/>
        <end position="131"/>
    </location>
</feature>
<reference evidence="12" key="1">
    <citation type="journal article" date="2015" name="Nature">
        <title>Complex archaea that bridge the gap between prokaryotes and eukaryotes.</title>
        <authorList>
            <person name="Spang A."/>
            <person name="Saw J.H."/>
            <person name="Jorgensen S.L."/>
            <person name="Zaremba-Niedzwiedzka K."/>
            <person name="Martijn J."/>
            <person name="Lind A.E."/>
            <person name="van Eijk R."/>
            <person name="Schleper C."/>
            <person name="Guy L."/>
            <person name="Ettema T.J."/>
        </authorList>
    </citation>
    <scope>NUCLEOTIDE SEQUENCE</scope>
</reference>
<evidence type="ECO:0000256" key="6">
    <source>
        <dbReference type="ARBA" id="ARBA00023002"/>
    </source>
</evidence>
<dbReference type="UniPathway" id="UPA00326"/>
<organism evidence="12">
    <name type="scientific">marine sediment metagenome</name>
    <dbReference type="NCBI Taxonomy" id="412755"/>
    <lineage>
        <taxon>unclassified sequences</taxon>
        <taxon>metagenomes</taxon>
        <taxon>ecological metagenomes</taxon>
    </lineage>
</organism>
<name>A0A0F9T5V3_9ZZZZ</name>
<dbReference type="EMBL" id="LAZR01000292">
    <property type="protein sequence ID" value="KKN76620.1"/>
    <property type="molecule type" value="Genomic_DNA"/>
</dbReference>
<dbReference type="SUPFAM" id="SSF48168">
    <property type="entry name" value="R1 subunit of ribonucleotide reductase, N-terminal domain"/>
    <property type="match status" value="1"/>
</dbReference>
<keyword evidence="8" id="KW-0170">Cobalt</keyword>
<evidence type="ECO:0000259" key="10">
    <source>
        <dbReference type="Pfam" id="PF00317"/>
    </source>
</evidence>
<dbReference type="InterPro" id="IPR013509">
    <property type="entry name" value="RNR_lsu_N"/>
</dbReference>
<evidence type="ECO:0000256" key="2">
    <source>
        <dbReference type="ARBA" id="ARBA00007405"/>
    </source>
</evidence>
<dbReference type="SUPFAM" id="SSF51998">
    <property type="entry name" value="PFL-like glycyl radical enzymes"/>
    <property type="match status" value="1"/>
</dbReference>
<dbReference type="PRINTS" id="PR01183">
    <property type="entry name" value="RIBORDTASEM1"/>
</dbReference>
<gene>
    <name evidence="12" type="ORF">LCGC14_0368170</name>
</gene>
<comment type="similarity">
    <text evidence="2">Belongs to the ribonucleoside diphosphate reductase class-2 family.</text>
</comment>